<dbReference type="PANTHER" id="PTHR42709">
    <property type="entry name" value="ALKALINE PHOSPHATASE LIKE PROTEIN"/>
    <property type="match status" value="1"/>
</dbReference>
<proteinExistence type="predicted"/>
<evidence type="ECO:0000256" key="3">
    <source>
        <dbReference type="ARBA" id="ARBA00022692"/>
    </source>
</evidence>
<evidence type="ECO:0000256" key="2">
    <source>
        <dbReference type="ARBA" id="ARBA00022475"/>
    </source>
</evidence>
<sequence length="218" mass="24236">MMHELINIWMGWVTDWGYAGVILLMAMESSIFPVPSELVMPPAAIIAAGPNAPMSFWGVVIAGTVGSYVGSAITYLVARYAGIPFINRWGKYFFMPPAKVAKATVFMERYAVGGVFFARLLPVIRHLISIPAGIVRMNFWIFSLVTTLGAFIWCTVLTWYGHRIGSEHPDILKDPDKLKEAVKAESLGLVICVVVLAALYVLMIKMTSRKKKEQDIQH</sequence>
<dbReference type="Pfam" id="PF09335">
    <property type="entry name" value="VTT_dom"/>
    <property type="match status" value="1"/>
</dbReference>
<evidence type="ECO:0000256" key="6">
    <source>
        <dbReference type="SAM" id="Phobius"/>
    </source>
</evidence>
<feature type="transmembrane region" description="Helical" evidence="6">
    <location>
        <begin position="181"/>
        <end position="202"/>
    </location>
</feature>
<protein>
    <submittedName>
        <fullName evidence="8">Snare associated golgi protein</fullName>
    </submittedName>
</protein>
<evidence type="ECO:0000313" key="8">
    <source>
        <dbReference type="EMBL" id="SEH72831.1"/>
    </source>
</evidence>
<feature type="transmembrane region" description="Helical" evidence="6">
    <location>
        <begin position="139"/>
        <end position="161"/>
    </location>
</feature>
<feature type="transmembrane region" description="Helical" evidence="6">
    <location>
        <begin position="12"/>
        <end position="34"/>
    </location>
</feature>
<dbReference type="EMBL" id="LT629973">
    <property type="protein sequence ID" value="SEH72831.1"/>
    <property type="molecule type" value="Genomic_DNA"/>
</dbReference>
<gene>
    <name evidence="8" type="ORF">PYTT_0276</name>
</gene>
<keyword evidence="9" id="KW-1185">Reference proteome</keyword>
<evidence type="ECO:0000259" key="7">
    <source>
        <dbReference type="Pfam" id="PF09335"/>
    </source>
</evidence>
<feature type="domain" description="VTT" evidence="7">
    <location>
        <begin position="35"/>
        <end position="162"/>
    </location>
</feature>
<dbReference type="RefSeq" id="WP_245741050.1">
    <property type="nucleotide sequence ID" value="NZ_LIGX01000002.1"/>
</dbReference>
<dbReference type="Proteomes" id="UP000176204">
    <property type="component" value="Chromosome I"/>
</dbReference>
<name>A0A1H6KHQ0_9BACT</name>
<keyword evidence="2" id="KW-1003">Cell membrane</keyword>
<dbReference type="GO" id="GO:0005886">
    <property type="term" value="C:plasma membrane"/>
    <property type="evidence" value="ECO:0007669"/>
    <property type="project" value="UniProtKB-SubCell"/>
</dbReference>
<accession>A0A1H6KHQ0</accession>
<dbReference type="InterPro" id="IPR032816">
    <property type="entry name" value="VTT_dom"/>
</dbReference>
<evidence type="ECO:0000256" key="1">
    <source>
        <dbReference type="ARBA" id="ARBA00004651"/>
    </source>
</evidence>
<keyword evidence="4 6" id="KW-1133">Transmembrane helix</keyword>
<keyword evidence="3 6" id="KW-0812">Transmembrane</keyword>
<evidence type="ECO:0000256" key="5">
    <source>
        <dbReference type="ARBA" id="ARBA00023136"/>
    </source>
</evidence>
<dbReference type="KEGG" id="agl:PYTT_0276"/>
<comment type="subcellular location">
    <subcellularLocation>
        <location evidence="1">Cell membrane</location>
        <topology evidence="1">Multi-pass membrane protein</topology>
    </subcellularLocation>
</comment>
<evidence type="ECO:0000313" key="9">
    <source>
        <dbReference type="Proteomes" id="UP000176204"/>
    </source>
</evidence>
<feature type="transmembrane region" description="Helical" evidence="6">
    <location>
        <begin position="54"/>
        <end position="78"/>
    </location>
</feature>
<keyword evidence="5 6" id="KW-0472">Membrane</keyword>
<dbReference type="PANTHER" id="PTHR42709:SF6">
    <property type="entry name" value="UNDECAPRENYL PHOSPHATE TRANSPORTER A"/>
    <property type="match status" value="1"/>
</dbReference>
<evidence type="ECO:0000256" key="4">
    <source>
        <dbReference type="ARBA" id="ARBA00022989"/>
    </source>
</evidence>
<dbReference type="InterPro" id="IPR051311">
    <property type="entry name" value="DedA_domain"/>
</dbReference>
<dbReference type="AlphaFoldDB" id="A0A1H6KHQ0"/>
<organism evidence="8 9">
    <name type="scientific">Akkermansia glycaniphila</name>
    <dbReference type="NCBI Taxonomy" id="1679444"/>
    <lineage>
        <taxon>Bacteria</taxon>
        <taxon>Pseudomonadati</taxon>
        <taxon>Verrucomicrobiota</taxon>
        <taxon>Verrucomicrobiia</taxon>
        <taxon>Verrucomicrobiales</taxon>
        <taxon>Akkermansiaceae</taxon>
        <taxon>Akkermansia</taxon>
    </lineage>
</organism>
<reference evidence="9" key="1">
    <citation type="submission" date="2016-09" db="EMBL/GenBank/DDBJ databases">
        <authorList>
            <person name="Koehorst J."/>
        </authorList>
    </citation>
    <scope>NUCLEOTIDE SEQUENCE [LARGE SCALE GENOMIC DNA]</scope>
</reference>